<evidence type="ECO:0000313" key="2">
    <source>
        <dbReference type="Proteomes" id="UP000549052"/>
    </source>
</evidence>
<dbReference type="Proteomes" id="UP000549052">
    <property type="component" value="Unassembled WGS sequence"/>
</dbReference>
<protein>
    <submittedName>
        <fullName evidence="1">Uncharacterized protein</fullName>
    </submittedName>
</protein>
<comment type="caution">
    <text evidence="1">The sequence shown here is derived from an EMBL/GenBank/DDBJ whole genome shotgun (WGS) entry which is preliminary data.</text>
</comment>
<dbReference type="AlphaFoldDB" id="A0A839EE64"/>
<keyword evidence="2" id="KW-1185">Reference proteome</keyword>
<dbReference type="RefSeq" id="WP_182547392.1">
    <property type="nucleotide sequence ID" value="NZ_JACGXN010000001.1"/>
</dbReference>
<sequence length="262" mass="29120">MTYAIYRRGAPHRPSITHDNGFLDKFARRAPTTEDRMNYARWRAKLELGESIQGVPGVPHNNLPDALAAYRHFLDGSGSDRTFGYERYVANDPSGQVTLQSAMVEAMGAAYDIHTLLYSGADGVFQFTGTAIACGGTNSYFPYPKTENWQKAIGAHQIWISGDVKAKWNAPANGADFEMTFVLHAEDRYNFNPGAADIATGIPDSDNGIFEITGLAKQYMNYSTLERHVSWTGKPAAGFNVSMVPWLRQMQPSDNRRARNRI</sequence>
<proteinExistence type="predicted"/>
<gene>
    <name evidence="1" type="ORF">FHW16_000297</name>
</gene>
<reference evidence="1 2" key="1">
    <citation type="submission" date="2020-07" db="EMBL/GenBank/DDBJ databases">
        <title>Genomic Encyclopedia of Type Strains, Phase IV (KMG-V): Genome sequencing to study the core and pangenomes of soil and plant-associated prokaryotes.</title>
        <authorList>
            <person name="Whitman W."/>
        </authorList>
    </citation>
    <scope>NUCLEOTIDE SEQUENCE [LARGE SCALE GENOMIC DNA]</scope>
    <source>
        <strain evidence="1 2">AN3</strain>
    </source>
</reference>
<organism evidence="1 2">
    <name type="scientific">Phyllobacterium myrsinacearum</name>
    <dbReference type="NCBI Taxonomy" id="28101"/>
    <lineage>
        <taxon>Bacteria</taxon>
        <taxon>Pseudomonadati</taxon>
        <taxon>Pseudomonadota</taxon>
        <taxon>Alphaproteobacteria</taxon>
        <taxon>Hyphomicrobiales</taxon>
        <taxon>Phyllobacteriaceae</taxon>
        <taxon>Phyllobacterium</taxon>
    </lineage>
</organism>
<dbReference type="EMBL" id="JACGXN010000001">
    <property type="protein sequence ID" value="MBA8876615.1"/>
    <property type="molecule type" value="Genomic_DNA"/>
</dbReference>
<name>A0A839EE64_9HYPH</name>
<evidence type="ECO:0000313" key="1">
    <source>
        <dbReference type="EMBL" id="MBA8876615.1"/>
    </source>
</evidence>
<accession>A0A839EE64</accession>